<name>A0A6I4UPN0_9SPHN</name>
<dbReference type="Proteomes" id="UP000469159">
    <property type="component" value="Unassembled WGS sequence"/>
</dbReference>
<dbReference type="EMBL" id="WTYK01000002">
    <property type="protein sequence ID" value="MXP40698.1"/>
    <property type="molecule type" value="Genomic_DNA"/>
</dbReference>
<dbReference type="PANTHER" id="PTHR43124:SF10">
    <property type="entry name" value="PURINE EFFLUX PUMP PBUE"/>
    <property type="match status" value="1"/>
</dbReference>
<feature type="transmembrane region" description="Helical" evidence="6">
    <location>
        <begin position="131"/>
        <end position="149"/>
    </location>
</feature>
<dbReference type="AlphaFoldDB" id="A0A6I4UPN0"/>
<feature type="transmembrane region" description="Helical" evidence="6">
    <location>
        <begin position="201"/>
        <end position="230"/>
    </location>
</feature>
<dbReference type="PROSITE" id="PS50850">
    <property type="entry name" value="MFS"/>
    <property type="match status" value="1"/>
</dbReference>
<dbReference type="InterPro" id="IPR011701">
    <property type="entry name" value="MFS"/>
</dbReference>
<feature type="transmembrane region" description="Helical" evidence="6">
    <location>
        <begin position="12"/>
        <end position="35"/>
    </location>
</feature>
<feature type="domain" description="Major facilitator superfamily (MFS) profile" evidence="7">
    <location>
        <begin position="9"/>
        <end position="380"/>
    </location>
</feature>
<proteinExistence type="predicted"/>
<dbReference type="OrthoDB" id="7492561at2"/>
<dbReference type="Gene3D" id="1.20.1250.20">
    <property type="entry name" value="MFS general substrate transporter like domains"/>
    <property type="match status" value="1"/>
</dbReference>
<dbReference type="PANTHER" id="PTHR43124">
    <property type="entry name" value="PURINE EFFLUX PUMP PBUE"/>
    <property type="match status" value="1"/>
</dbReference>
<feature type="transmembrane region" description="Helical" evidence="6">
    <location>
        <begin position="355"/>
        <end position="376"/>
    </location>
</feature>
<feature type="transmembrane region" description="Helical" evidence="6">
    <location>
        <begin position="78"/>
        <end position="95"/>
    </location>
</feature>
<feature type="transmembrane region" description="Helical" evidence="6">
    <location>
        <begin position="242"/>
        <end position="260"/>
    </location>
</feature>
<evidence type="ECO:0000256" key="4">
    <source>
        <dbReference type="ARBA" id="ARBA00022989"/>
    </source>
</evidence>
<feature type="transmembrane region" description="Helical" evidence="6">
    <location>
        <begin position="47"/>
        <end position="66"/>
    </location>
</feature>
<evidence type="ECO:0000256" key="3">
    <source>
        <dbReference type="ARBA" id="ARBA00022692"/>
    </source>
</evidence>
<dbReference type="InterPro" id="IPR050189">
    <property type="entry name" value="MFS_Efflux_Transporters"/>
</dbReference>
<sequence>MNEPRAGQGVAAAIILGTIGVLSFIVQPGLVQGFVTEYALSESAANGLAFTEMLGIAAATVLAALIGTRVSWRAQTTAALVIAAAGHALSGFAAGGELLSMARLIAGFGCGFVISISFSVVGSAPRPERNLGLYLVLLLTYGALGLWGMPTILDLFGLDAVFYAWALASLAAIAVAWRLPDGTDISEEVRQAEGRDRSASPVTIALMLAGVLIYNVSIGIAWANLFLIGIDAGLAEQPIADALLICQFTAVGGALAAVWLAGRGGQLWPILVGTIGGAAAIGLTLGTPSYGEFLLTLIVFNTLWNFALPFILALAAVLTPSGRLIAVAIAFQMIGLAFGPLAAGELLAGTDSFEPVKLLSIVTMVLALALFAVPLLGERRGTRRRIVTAS</sequence>
<keyword evidence="9" id="KW-1185">Reference proteome</keyword>
<dbReference type="InterPro" id="IPR036259">
    <property type="entry name" value="MFS_trans_sf"/>
</dbReference>
<dbReference type="SUPFAM" id="SSF103473">
    <property type="entry name" value="MFS general substrate transporter"/>
    <property type="match status" value="1"/>
</dbReference>
<feature type="transmembrane region" description="Helical" evidence="6">
    <location>
        <begin position="161"/>
        <end position="180"/>
    </location>
</feature>
<comment type="subcellular location">
    <subcellularLocation>
        <location evidence="1">Cell membrane</location>
        <topology evidence="1">Multi-pass membrane protein</topology>
    </subcellularLocation>
</comment>
<dbReference type="Pfam" id="PF07690">
    <property type="entry name" value="MFS_1"/>
    <property type="match status" value="1"/>
</dbReference>
<evidence type="ECO:0000256" key="1">
    <source>
        <dbReference type="ARBA" id="ARBA00004651"/>
    </source>
</evidence>
<evidence type="ECO:0000313" key="8">
    <source>
        <dbReference type="EMBL" id="MXP40698.1"/>
    </source>
</evidence>
<organism evidence="8 9">
    <name type="scientific">Croceibacterium soli</name>
    <dbReference type="NCBI Taxonomy" id="1739690"/>
    <lineage>
        <taxon>Bacteria</taxon>
        <taxon>Pseudomonadati</taxon>
        <taxon>Pseudomonadota</taxon>
        <taxon>Alphaproteobacteria</taxon>
        <taxon>Sphingomonadales</taxon>
        <taxon>Erythrobacteraceae</taxon>
        <taxon>Croceibacterium</taxon>
    </lineage>
</organism>
<feature type="transmembrane region" description="Helical" evidence="6">
    <location>
        <begin position="324"/>
        <end position="343"/>
    </location>
</feature>
<feature type="transmembrane region" description="Helical" evidence="6">
    <location>
        <begin position="293"/>
        <end position="317"/>
    </location>
</feature>
<evidence type="ECO:0000259" key="7">
    <source>
        <dbReference type="PROSITE" id="PS50850"/>
    </source>
</evidence>
<comment type="caution">
    <text evidence="8">The sequence shown here is derived from an EMBL/GenBank/DDBJ whole genome shotgun (WGS) entry which is preliminary data.</text>
</comment>
<feature type="transmembrane region" description="Helical" evidence="6">
    <location>
        <begin position="267"/>
        <end position="287"/>
    </location>
</feature>
<evidence type="ECO:0000313" key="9">
    <source>
        <dbReference type="Proteomes" id="UP000469159"/>
    </source>
</evidence>
<dbReference type="RefSeq" id="WP_160745569.1">
    <property type="nucleotide sequence ID" value="NZ_WTYK01000002.1"/>
</dbReference>
<dbReference type="GO" id="GO:0022857">
    <property type="term" value="F:transmembrane transporter activity"/>
    <property type="evidence" value="ECO:0007669"/>
    <property type="project" value="InterPro"/>
</dbReference>
<accession>A0A6I4UPN0</accession>
<keyword evidence="3 6" id="KW-0812">Transmembrane</keyword>
<evidence type="ECO:0000256" key="5">
    <source>
        <dbReference type="ARBA" id="ARBA00023136"/>
    </source>
</evidence>
<keyword evidence="4 6" id="KW-1133">Transmembrane helix</keyword>
<feature type="transmembrane region" description="Helical" evidence="6">
    <location>
        <begin position="101"/>
        <end position="124"/>
    </location>
</feature>
<gene>
    <name evidence="8" type="ORF">GRI75_03420</name>
</gene>
<keyword evidence="5 6" id="KW-0472">Membrane</keyword>
<dbReference type="GO" id="GO:0005886">
    <property type="term" value="C:plasma membrane"/>
    <property type="evidence" value="ECO:0007669"/>
    <property type="project" value="UniProtKB-SubCell"/>
</dbReference>
<dbReference type="InterPro" id="IPR020846">
    <property type="entry name" value="MFS_dom"/>
</dbReference>
<evidence type="ECO:0000256" key="2">
    <source>
        <dbReference type="ARBA" id="ARBA00022475"/>
    </source>
</evidence>
<keyword evidence="2" id="KW-1003">Cell membrane</keyword>
<reference evidence="8 9" key="1">
    <citation type="submission" date="2019-12" db="EMBL/GenBank/DDBJ databases">
        <title>Genomic-based taxomic classification of the family Erythrobacteraceae.</title>
        <authorList>
            <person name="Xu L."/>
        </authorList>
    </citation>
    <scope>NUCLEOTIDE SEQUENCE [LARGE SCALE GENOMIC DNA]</scope>
    <source>
        <strain evidence="8 9">MCCC 1K02066</strain>
    </source>
</reference>
<evidence type="ECO:0000256" key="6">
    <source>
        <dbReference type="SAM" id="Phobius"/>
    </source>
</evidence>
<protein>
    <submittedName>
        <fullName evidence="8">MFS transporter</fullName>
    </submittedName>
</protein>